<protein>
    <recommendedName>
        <fullName evidence="1">SnoaL-like domain-containing protein</fullName>
    </recommendedName>
</protein>
<accession>A0A059KRL4</accession>
<dbReference type="InterPro" id="IPR032710">
    <property type="entry name" value="NTF2-like_dom_sf"/>
</dbReference>
<organism evidence="2 3">
    <name type="scientific">Sphaerotilus natans subsp. natans DSM 6575</name>
    <dbReference type="NCBI Taxonomy" id="1286631"/>
    <lineage>
        <taxon>Bacteria</taxon>
        <taxon>Pseudomonadati</taxon>
        <taxon>Pseudomonadota</taxon>
        <taxon>Betaproteobacteria</taxon>
        <taxon>Burkholderiales</taxon>
        <taxon>Sphaerotilaceae</taxon>
        <taxon>Sphaerotilus</taxon>
    </lineage>
</organism>
<dbReference type="Gene3D" id="3.10.450.50">
    <property type="match status" value="1"/>
</dbReference>
<evidence type="ECO:0000313" key="2">
    <source>
        <dbReference type="EMBL" id="KDB53879.1"/>
    </source>
</evidence>
<comment type="caution">
    <text evidence="2">The sequence shown here is derived from an EMBL/GenBank/DDBJ whole genome shotgun (WGS) entry which is preliminary data.</text>
</comment>
<gene>
    <name evidence="2" type="ORF">X805_05110</name>
</gene>
<dbReference type="InterPro" id="IPR037401">
    <property type="entry name" value="SnoaL-like"/>
</dbReference>
<feature type="domain" description="SnoaL-like" evidence="1">
    <location>
        <begin position="8"/>
        <end position="137"/>
    </location>
</feature>
<evidence type="ECO:0000259" key="1">
    <source>
        <dbReference type="Pfam" id="PF13577"/>
    </source>
</evidence>
<dbReference type="SUPFAM" id="SSF54427">
    <property type="entry name" value="NTF2-like"/>
    <property type="match status" value="1"/>
</dbReference>
<proteinExistence type="predicted"/>
<dbReference type="eggNOG" id="COG0702">
    <property type="taxonomic scope" value="Bacteria"/>
</dbReference>
<dbReference type="Pfam" id="PF13577">
    <property type="entry name" value="SnoaL_4"/>
    <property type="match status" value="1"/>
</dbReference>
<dbReference type="AlphaFoldDB" id="A0A059KRL4"/>
<dbReference type="PATRIC" id="fig|1286631.3.peg.503"/>
<dbReference type="RefSeq" id="WP_037477888.1">
    <property type="nucleotide sequence ID" value="NZ_AZRA01000011.1"/>
</dbReference>
<keyword evidence="3" id="KW-1185">Reference proteome</keyword>
<dbReference type="Proteomes" id="UP000026714">
    <property type="component" value="Unassembled WGS sequence"/>
</dbReference>
<name>A0A059KRL4_9BURK</name>
<sequence>MNLEQRLQRLEDQSALKHLVDTFSNLADDKNVAAQMLLFTEDATVTTYFGDTLFAQMTGREQIAQVFSGFLANFETVYHLNGQMTVNIDGDQATADHYCLVVLTAGQAQGQPVKTINGVIYKDQYVRRDGQWLIAQRLARFSWRDQSAFVEPK</sequence>
<evidence type="ECO:0000313" key="3">
    <source>
        <dbReference type="Proteomes" id="UP000026714"/>
    </source>
</evidence>
<dbReference type="STRING" id="34103.SAMN05421778_10829"/>
<reference evidence="2 3" key="1">
    <citation type="journal article" date="2014" name="FEMS Microbiol. Ecol.">
        <title>Sphaerotilus natans encrusted with nanoball-shaped Fe(III) oxide minerals formed by nitrate-reducing mixotrophic Fe(II) oxidation.</title>
        <authorList>
            <person name="Park S."/>
            <person name="Kim D.H."/>
            <person name="Lee J.H."/>
            <person name="Hur H.G."/>
        </authorList>
    </citation>
    <scope>NUCLEOTIDE SEQUENCE [LARGE SCALE GENOMIC DNA]</scope>
    <source>
        <strain evidence="2 3">DSM 6575</strain>
    </source>
</reference>
<dbReference type="EMBL" id="AZRA01000011">
    <property type="protein sequence ID" value="KDB53879.1"/>
    <property type="molecule type" value="Genomic_DNA"/>
</dbReference>